<keyword evidence="4" id="KW-1185">Reference proteome</keyword>
<dbReference type="EMBL" id="MAQA01000023">
    <property type="protein sequence ID" value="OCI31087.1"/>
    <property type="molecule type" value="Genomic_DNA"/>
</dbReference>
<dbReference type="STRING" id="43678.OJAG_17070"/>
<evidence type="ECO:0000313" key="2">
    <source>
        <dbReference type="EMBL" id="OCI31087.1"/>
    </source>
</evidence>
<reference evidence="2 4" key="2">
    <citation type="submission" date="2016-06" db="EMBL/GenBank/DDBJ databases">
        <title>Genome sequence of Oerskovia enterophila DSM 43852.</title>
        <authorList>
            <person name="Poehlein A."/>
            <person name="Jag V."/>
            <person name="Bengelsdorf F.R."/>
            <person name="Daniel R."/>
            <person name="Duerre P."/>
        </authorList>
    </citation>
    <scope>NUCLEOTIDE SEQUENCE [LARGE SCALE GENOMIC DNA]</scope>
    <source>
        <strain evidence="2 4">DSM 43852</strain>
    </source>
</reference>
<gene>
    <name evidence="2" type="ORF">OERS_21610</name>
    <name evidence="1" type="ORF">OJAG_17070</name>
</gene>
<proteinExistence type="predicted"/>
<name>A0A163RQS2_9CELL</name>
<evidence type="ECO:0000313" key="3">
    <source>
        <dbReference type="Proteomes" id="UP000076447"/>
    </source>
</evidence>
<dbReference type="Proteomes" id="UP000076447">
    <property type="component" value="Unassembled WGS sequence"/>
</dbReference>
<evidence type="ECO:0000313" key="4">
    <source>
        <dbReference type="Proteomes" id="UP000093412"/>
    </source>
</evidence>
<protein>
    <submittedName>
        <fullName evidence="1">Uncharacterized protein</fullName>
    </submittedName>
</protein>
<evidence type="ECO:0000313" key="1">
    <source>
        <dbReference type="EMBL" id="KZM35600.1"/>
    </source>
</evidence>
<dbReference type="PATRIC" id="fig|43678.3.peg.1789"/>
<reference evidence="1 3" key="1">
    <citation type="submission" date="2016-01" db="EMBL/GenBank/DDBJ databases">
        <title>Genome sequence of Oerskovia enterophila VJag, an agar and cellulose degrading bacterium.</title>
        <authorList>
            <person name="Poehlein A."/>
            <person name="Jag V."/>
            <person name="Bengelsdorf F."/>
            <person name="Duerre P."/>
            <person name="Daniel R."/>
        </authorList>
    </citation>
    <scope>NUCLEOTIDE SEQUENCE [LARGE SCALE GENOMIC DNA]</scope>
    <source>
        <strain evidence="1 3">VJag</strain>
    </source>
</reference>
<comment type="caution">
    <text evidence="1">The sequence shown here is derived from an EMBL/GenBank/DDBJ whole genome shotgun (WGS) entry which is preliminary data.</text>
</comment>
<dbReference type="Proteomes" id="UP000093412">
    <property type="component" value="Unassembled WGS sequence"/>
</dbReference>
<organism evidence="1 3">
    <name type="scientific">Oerskovia enterophila</name>
    <dbReference type="NCBI Taxonomy" id="43678"/>
    <lineage>
        <taxon>Bacteria</taxon>
        <taxon>Bacillati</taxon>
        <taxon>Actinomycetota</taxon>
        <taxon>Actinomycetes</taxon>
        <taxon>Micrococcales</taxon>
        <taxon>Cellulomonadaceae</taxon>
        <taxon>Oerskovia</taxon>
    </lineage>
</organism>
<accession>A0A163RQS2</accession>
<sequence length="181" mass="19012">MKAEGGRMTRQEPGADLSRLARELAFSGDLADEHARWTLYDQALGRGLHDLVAAAVAEDDDQVMASGVVVAALERVPSVDRARWVALTSDWAVADFVARRAAELEILESVSGAVPAPDDGLRPAAEGLGVDGWSDWLQLRAASSATRADVLDTLAASGRTRRIRHVAATTRGRGGGAGGEG</sequence>
<dbReference type="EMBL" id="LRIE01000068">
    <property type="protein sequence ID" value="KZM35600.1"/>
    <property type="molecule type" value="Genomic_DNA"/>
</dbReference>
<dbReference type="AlphaFoldDB" id="A0A163RQS2"/>